<keyword evidence="3" id="KW-1185">Reference proteome</keyword>
<dbReference type="Proteomes" id="UP000234190">
    <property type="component" value="Unassembled WGS sequence"/>
</dbReference>
<dbReference type="RefSeq" id="WP_102075595.1">
    <property type="nucleotide sequence ID" value="NZ_PDNW01000024.1"/>
</dbReference>
<evidence type="ECO:0008006" key="4">
    <source>
        <dbReference type="Google" id="ProtNLM"/>
    </source>
</evidence>
<evidence type="ECO:0000313" key="3">
    <source>
        <dbReference type="Proteomes" id="UP000234190"/>
    </source>
</evidence>
<dbReference type="OrthoDB" id="8635607at2"/>
<keyword evidence="1" id="KW-1133">Transmembrane helix</keyword>
<evidence type="ECO:0000313" key="2">
    <source>
        <dbReference type="EMBL" id="PLC48230.1"/>
    </source>
</evidence>
<dbReference type="PANTHER" id="PTHR41795:SF1">
    <property type="entry name" value="EXOPOLYSACCHARIDE SYNTHESIS PROTEIN"/>
    <property type="match status" value="1"/>
</dbReference>
<sequence>MNKPHKRKEAGHDNPLEHVIDSIVELGKKQEAVSVADIQENVGQRSFGPFLFIPAIFEMSPLGAVPGVPTLLGLIVFMTAGQMLFGRRHFWLPGFISKRSIKGERIGPAMQKIRPVVQLIDKGLRPRLQRITKKPWNRAMAGVCVLCALTVPPLEVVPFGSSGPFAAIALIGLGLMGHDGAFVWLGVITAAVAFYLLSFTLF</sequence>
<name>A0A2N4TZN6_9BURK</name>
<accession>A0A2N4TZN6</accession>
<feature type="transmembrane region" description="Helical" evidence="1">
    <location>
        <begin position="182"/>
        <end position="201"/>
    </location>
</feature>
<keyword evidence="1" id="KW-0812">Transmembrane</keyword>
<feature type="transmembrane region" description="Helical" evidence="1">
    <location>
        <begin position="135"/>
        <end position="151"/>
    </location>
</feature>
<evidence type="ECO:0000256" key="1">
    <source>
        <dbReference type="SAM" id="Phobius"/>
    </source>
</evidence>
<organism evidence="2 3">
    <name type="scientific">Pollutimonas subterranea</name>
    <dbReference type="NCBI Taxonomy" id="2045210"/>
    <lineage>
        <taxon>Bacteria</taxon>
        <taxon>Pseudomonadati</taxon>
        <taxon>Pseudomonadota</taxon>
        <taxon>Betaproteobacteria</taxon>
        <taxon>Burkholderiales</taxon>
        <taxon>Alcaligenaceae</taxon>
        <taxon>Pollutimonas</taxon>
    </lineage>
</organism>
<comment type="caution">
    <text evidence="2">The sequence shown here is derived from an EMBL/GenBank/DDBJ whole genome shotgun (WGS) entry which is preliminary data.</text>
</comment>
<keyword evidence="1" id="KW-0472">Membrane</keyword>
<dbReference type="InterPro" id="IPR010331">
    <property type="entry name" value="ExoD"/>
</dbReference>
<dbReference type="PANTHER" id="PTHR41795">
    <property type="entry name" value="EXOPOLYSACCHARIDE SYNTHESIS PROTEIN"/>
    <property type="match status" value="1"/>
</dbReference>
<dbReference type="Pfam" id="PF06055">
    <property type="entry name" value="ExoD"/>
    <property type="match status" value="1"/>
</dbReference>
<protein>
    <recommendedName>
        <fullName evidence="4">Exopolysaccharide synthesis, ExoD</fullName>
    </recommendedName>
</protein>
<dbReference type="AlphaFoldDB" id="A0A2N4TZN6"/>
<dbReference type="EMBL" id="PDNW01000024">
    <property type="protein sequence ID" value="PLC48230.1"/>
    <property type="molecule type" value="Genomic_DNA"/>
</dbReference>
<proteinExistence type="predicted"/>
<reference evidence="2 3" key="1">
    <citation type="submission" date="2017-10" db="EMBL/GenBank/DDBJ databases">
        <title>Two draft genome sequences of Pusillimonas sp. strains isolated from a nitrate- and radionuclide-contaminated groundwater in Russia.</title>
        <authorList>
            <person name="Grouzdev D.S."/>
            <person name="Tourova T.P."/>
            <person name="Goeva M.A."/>
            <person name="Babich T.L."/>
            <person name="Sokolova D.S."/>
            <person name="Abdullin R."/>
            <person name="Poltaraus A.B."/>
            <person name="Toshchakov S.V."/>
            <person name="Nazina T.N."/>
        </authorList>
    </citation>
    <scope>NUCLEOTIDE SEQUENCE [LARGE SCALE GENOMIC DNA]</scope>
    <source>
        <strain evidence="2 3">JR1/69-3-13</strain>
    </source>
</reference>
<dbReference type="PIRSF" id="PIRSF033239">
    <property type="entry name" value="ExoD"/>
    <property type="match status" value="1"/>
</dbReference>
<gene>
    <name evidence="2" type="ORF">CR159_19345</name>
</gene>